<proteinExistence type="predicted"/>
<feature type="transmembrane region" description="Helical" evidence="1">
    <location>
        <begin position="220"/>
        <end position="244"/>
    </location>
</feature>
<feature type="chain" id="PRO_5039411267" evidence="2">
    <location>
        <begin position="21"/>
        <end position="364"/>
    </location>
</feature>
<reference evidence="3" key="1">
    <citation type="submission" date="2020-10" db="EMBL/GenBank/DDBJ databases">
        <authorList>
            <person name="Gilroy R."/>
        </authorList>
    </citation>
    <scope>NUCLEOTIDE SEQUENCE</scope>
    <source>
        <strain evidence="3">ChiGjej3B3-7149</strain>
    </source>
</reference>
<dbReference type="Proteomes" id="UP000824238">
    <property type="component" value="Unassembled WGS sequence"/>
</dbReference>
<reference evidence="3" key="2">
    <citation type="journal article" date="2021" name="PeerJ">
        <title>Extensive microbial diversity within the chicken gut microbiome revealed by metagenomics and culture.</title>
        <authorList>
            <person name="Gilroy R."/>
            <person name="Ravi A."/>
            <person name="Getino M."/>
            <person name="Pursley I."/>
            <person name="Horton D.L."/>
            <person name="Alikhan N.F."/>
            <person name="Baker D."/>
            <person name="Gharbi K."/>
            <person name="Hall N."/>
            <person name="Watson M."/>
            <person name="Adriaenssens E.M."/>
            <person name="Foster-Nyarko E."/>
            <person name="Jarju S."/>
            <person name="Secka A."/>
            <person name="Antonio M."/>
            <person name="Oren A."/>
            <person name="Chaudhuri R.R."/>
            <person name="La Ragione R."/>
            <person name="Hildebrand F."/>
            <person name="Pallen M.J."/>
        </authorList>
    </citation>
    <scope>NUCLEOTIDE SEQUENCE</scope>
    <source>
        <strain evidence="3">ChiGjej3B3-7149</strain>
    </source>
</reference>
<feature type="transmembrane region" description="Helical" evidence="1">
    <location>
        <begin position="256"/>
        <end position="281"/>
    </location>
</feature>
<feature type="transmembrane region" description="Helical" evidence="1">
    <location>
        <begin position="109"/>
        <end position="134"/>
    </location>
</feature>
<comment type="caution">
    <text evidence="3">The sequence shown here is derived from an EMBL/GenBank/DDBJ whole genome shotgun (WGS) entry which is preliminary data.</text>
</comment>
<dbReference type="InterPro" id="IPR014194">
    <property type="entry name" value="Spore_III_AE"/>
</dbReference>
<keyword evidence="1" id="KW-1133">Transmembrane helix</keyword>
<feature type="transmembrane region" description="Helical" evidence="1">
    <location>
        <begin position="81"/>
        <end position="102"/>
    </location>
</feature>
<feature type="transmembrane region" description="Helical" evidence="1">
    <location>
        <begin position="287"/>
        <end position="309"/>
    </location>
</feature>
<feature type="signal peptide" evidence="2">
    <location>
        <begin position="1"/>
        <end position="20"/>
    </location>
</feature>
<feature type="transmembrane region" description="Helical" evidence="1">
    <location>
        <begin position="329"/>
        <end position="356"/>
    </location>
</feature>
<evidence type="ECO:0000313" key="3">
    <source>
        <dbReference type="EMBL" id="HIR54886.1"/>
    </source>
</evidence>
<dbReference type="EMBL" id="DVHH01000116">
    <property type="protein sequence ID" value="HIR54886.1"/>
    <property type="molecule type" value="Genomic_DNA"/>
</dbReference>
<evidence type="ECO:0000256" key="2">
    <source>
        <dbReference type="SAM" id="SignalP"/>
    </source>
</evidence>
<organism evidence="3 4">
    <name type="scientific">Candidatus Scatomorpha intestinigallinarum</name>
    <dbReference type="NCBI Taxonomy" id="2840923"/>
    <lineage>
        <taxon>Bacteria</taxon>
        <taxon>Bacillati</taxon>
        <taxon>Bacillota</taxon>
        <taxon>Clostridia</taxon>
        <taxon>Eubacteriales</taxon>
        <taxon>Candidatus Scatomorpha</taxon>
    </lineage>
</organism>
<feature type="transmembrane region" description="Helical" evidence="1">
    <location>
        <begin position="146"/>
        <end position="169"/>
    </location>
</feature>
<keyword evidence="2" id="KW-0732">Signal</keyword>
<dbReference type="AlphaFoldDB" id="A0A9D1DL93"/>
<feature type="transmembrane region" description="Helical" evidence="1">
    <location>
        <begin position="181"/>
        <end position="200"/>
    </location>
</feature>
<dbReference type="Pfam" id="PF09546">
    <property type="entry name" value="Spore_III_AE"/>
    <property type="match status" value="1"/>
</dbReference>
<name>A0A9D1DL93_9FIRM</name>
<sequence>MRRAILLLLICLALCAPVRAEGAADELYDALDIGQAEAAVPQEARDILGDAGVEDAMEPEGMLSRLADAALEKLGSLWRSAAASGLKLVAVALLCALASAFTDGGTERYVGLAGCLAVSAVAFTDAGSCVGAGVAALEDLQTFSRALLPSLTAAAAAGGAVTSAAAKYAATALFMDILMTAARNLLLPLAYVCLAARTASAALDSPAIDGASKLISKLTAIATTAIMTAFTAWLGITGAVTGAADAVTARAAKTAISAALPVVGGVISDAASTVVAGAGLLKNAVGAFGLIAAASVCLAPFLALGLRYLCYKAAAALAAAFADKRVSGLISELGGVFGMVLGVVGASALMLFISIISVTKAVSG</sequence>
<gene>
    <name evidence="3" type="ORF">IAD36_04710</name>
</gene>
<accession>A0A9D1DL93</accession>
<evidence type="ECO:0000313" key="4">
    <source>
        <dbReference type="Proteomes" id="UP000824238"/>
    </source>
</evidence>
<keyword evidence="1" id="KW-0472">Membrane</keyword>
<keyword evidence="1" id="KW-0812">Transmembrane</keyword>
<evidence type="ECO:0000256" key="1">
    <source>
        <dbReference type="SAM" id="Phobius"/>
    </source>
</evidence>
<protein>
    <submittedName>
        <fullName evidence="3">Stage III sporulation protein AE</fullName>
    </submittedName>
</protein>